<dbReference type="SUPFAM" id="SSF103088">
    <property type="entry name" value="OmpA-like"/>
    <property type="match status" value="1"/>
</dbReference>
<dbReference type="Gene3D" id="1.25.40.10">
    <property type="entry name" value="Tetratricopeptide repeat domain"/>
    <property type="match status" value="1"/>
</dbReference>
<dbReference type="InterPro" id="IPR050330">
    <property type="entry name" value="Bact_OuterMem_StrucFunc"/>
</dbReference>
<dbReference type="PANTHER" id="PTHR30329:SF21">
    <property type="entry name" value="LIPOPROTEIN YIAD-RELATED"/>
    <property type="match status" value="1"/>
</dbReference>
<keyword evidence="2 4" id="KW-0472">Membrane</keyword>
<dbReference type="PRINTS" id="PR01021">
    <property type="entry name" value="OMPADOMAIN"/>
</dbReference>
<sequence length="683" mass="74954">MNALQSLPINNLTMKLHKVKNTALLVLAGCALATQAYSQADNSLALADKYFAAGDYFTAAGLYGQYLHPVKKQTSSDFPLNIKKRGGSGKGNYVNDLAIQFKQAESYRLANYWNEAAVLYKECFDKDPVTYPNALYWYAVCQRSLGNYAAAQESLDQFISGNPGTAYMQEAGKEKDRLTFISQQRSRPDSVLFHVQKLSINTGNETSVYAPMIAGNDQYLVTSTVKDSVALPGVNPYHNRLFQSTLVNGSLQNLSPVTIEGNDNSLNQGTASLSPDRNTIYFTQWKKENGGSVSSIYYATKKDNGWSQPVLMPSVNQEGSNSKQPFCTADGKYLFFASDRKGGSGQFDIWYAPLQADGQAEEPVNAGTVINTAGNEQAPFYHAASNTLVYASDNRPGMGGYDLFAARGKETNWQAPENMGHPINSSRDDIYYYASEKGSIYNDALIGSDRGSECCLSTYTVSKTAKRQLIAGIVRDCKDNAPLAGAEVVMKETSGKTYNSTTGADGSYVFELSGDINQRQFLLSKEKYAGKTAEMEVDGGKTGWLIDTIYNAPLCLEKKLVIKVENVVTVYFDFDKSLLRDRATQQLDSIYNVLVENPKATIQVSGYTDGLGSVEYNKILSDKRAKACADYLIAKGIDASRISFESFGACCPVEMEMINGRDNPDGRSMNRRALINIDKPAEE</sequence>
<evidence type="ECO:0000256" key="3">
    <source>
        <dbReference type="ARBA" id="ARBA00023237"/>
    </source>
</evidence>
<dbReference type="Pfam" id="PF07676">
    <property type="entry name" value="PD40"/>
    <property type="match status" value="1"/>
</dbReference>
<dbReference type="Gene3D" id="3.30.1330.60">
    <property type="entry name" value="OmpA-like domain"/>
    <property type="match status" value="1"/>
</dbReference>
<gene>
    <name evidence="6" type="ORF">SAMN02745131_03590</name>
</gene>
<dbReference type="CDD" id="cd07185">
    <property type="entry name" value="OmpA_C-like"/>
    <property type="match status" value="1"/>
</dbReference>
<dbReference type="InterPro" id="IPR036737">
    <property type="entry name" value="OmpA-like_sf"/>
</dbReference>
<dbReference type="InterPro" id="IPR006664">
    <property type="entry name" value="OMP_bac"/>
</dbReference>
<dbReference type="EMBL" id="FQUU01000019">
    <property type="protein sequence ID" value="SHF81192.1"/>
    <property type="molecule type" value="Genomic_DNA"/>
</dbReference>
<dbReference type="Gene3D" id="2.60.40.1120">
    <property type="entry name" value="Carboxypeptidase-like, regulatory domain"/>
    <property type="match status" value="1"/>
</dbReference>
<dbReference type="OrthoDB" id="9809364at2"/>
<dbReference type="SUPFAM" id="SSF82171">
    <property type="entry name" value="DPP6 N-terminal domain-like"/>
    <property type="match status" value="1"/>
</dbReference>
<reference evidence="6 7" key="1">
    <citation type="submission" date="2016-11" db="EMBL/GenBank/DDBJ databases">
        <authorList>
            <person name="Jaros S."/>
            <person name="Januszkiewicz K."/>
            <person name="Wedrychowicz H."/>
        </authorList>
    </citation>
    <scope>NUCLEOTIDE SEQUENCE [LARGE SCALE GENOMIC DNA]</scope>
    <source>
        <strain evidence="6 7">DSM 18119</strain>
    </source>
</reference>
<dbReference type="InterPro" id="IPR011659">
    <property type="entry name" value="WD40"/>
</dbReference>
<dbReference type="Gene3D" id="2.120.10.30">
    <property type="entry name" value="TolB, C-terminal domain"/>
    <property type="match status" value="1"/>
</dbReference>
<dbReference type="Pfam" id="PF00691">
    <property type="entry name" value="OmpA"/>
    <property type="match status" value="1"/>
</dbReference>
<dbReference type="InterPro" id="IPR011990">
    <property type="entry name" value="TPR-like_helical_dom_sf"/>
</dbReference>
<dbReference type="InterPro" id="IPR008969">
    <property type="entry name" value="CarboxyPept-like_regulatory"/>
</dbReference>
<keyword evidence="3" id="KW-0998">Cell outer membrane</keyword>
<keyword evidence="7" id="KW-1185">Reference proteome</keyword>
<evidence type="ECO:0000256" key="2">
    <source>
        <dbReference type="ARBA" id="ARBA00023136"/>
    </source>
</evidence>
<dbReference type="InterPro" id="IPR006665">
    <property type="entry name" value="OmpA-like"/>
</dbReference>
<evidence type="ECO:0000313" key="6">
    <source>
        <dbReference type="EMBL" id="SHF81192.1"/>
    </source>
</evidence>
<feature type="domain" description="OmpA-like" evidence="5">
    <location>
        <begin position="558"/>
        <end position="681"/>
    </location>
</feature>
<evidence type="ECO:0000256" key="1">
    <source>
        <dbReference type="ARBA" id="ARBA00004442"/>
    </source>
</evidence>
<dbReference type="Proteomes" id="UP000184048">
    <property type="component" value="Unassembled WGS sequence"/>
</dbReference>
<proteinExistence type="predicted"/>
<protein>
    <submittedName>
        <fullName evidence="6">WD40-like Beta Propeller Repeat</fullName>
    </submittedName>
</protein>
<evidence type="ECO:0000259" key="5">
    <source>
        <dbReference type="PROSITE" id="PS51123"/>
    </source>
</evidence>
<evidence type="ECO:0000313" key="7">
    <source>
        <dbReference type="Proteomes" id="UP000184048"/>
    </source>
</evidence>
<dbReference type="PROSITE" id="PS51123">
    <property type="entry name" value="OMPA_2"/>
    <property type="match status" value="1"/>
</dbReference>
<dbReference type="SUPFAM" id="SSF49464">
    <property type="entry name" value="Carboxypeptidase regulatory domain-like"/>
    <property type="match status" value="1"/>
</dbReference>
<dbReference type="InterPro" id="IPR011042">
    <property type="entry name" value="6-blade_b-propeller_TolB-like"/>
</dbReference>
<accession>A0A1M5EQ91</accession>
<dbReference type="GO" id="GO:0009279">
    <property type="term" value="C:cell outer membrane"/>
    <property type="evidence" value="ECO:0007669"/>
    <property type="project" value="UniProtKB-SubCell"/>
</dbReference>
<comment type="subcellular location">
    <subcellularLocation>
        <location evidence="1">Cell outer membrane</location>
    </subcellularLocation>
</comment>
<evidence type="ECO:0000256" key="4">
    <source>
        <dbReference type="PROSITE-ProRule" id="PRU00473"/>
    </source>
</evidence>
<dbReference type="AlphaFoldDB" id="A0A1M5EQ91"/>
<dbReference type="STRING" id="1121884.SAMN02745131_03590"/>
<organism evidence="6 7">
    <name type="scientific">Flavisolibacter ginsengisoli DSM 18119</name>
    <dbReference type="NCBI Taxonomy" id="1121884"/>
    <lineage>
        <taxon>Bacteria</taxon>
        <taxon>Pseudomonadati</taxon>
        <taxon>Bacteroidota</taxon>
        <taxon>Chitinophagia</taxon>
        <taxon>Chitinophagales</taxon>
        <taxon>Chitinophagaceae</taxon>
        <taxon>Flavisolibacter</taxon>
    </lineage>
</organism>
<name>A0A1M5EQ91_9BACT</name>
<dbReference type="SUPFAM" id="SSF48452">
    <property type="entry name" value="TPR-like"/>
    <property type="match status" value="1"/>
</dbReference>
<dbReference type="PANTHER" id="PTHR30329">
    <property type="entry name" value="STATOR ELEMENT OF FLAGELLAR MOTOR COMPLEX"/>
    <property type="match status" value="1"/>
</dbReference>